<keyword evidence="5" id="KW-1185">Reference proteome</keyword>
<feature type="region of interest" description="Disordered" evidence="1">
    <location>
        <begin position="260"/>
        <end position="298"/>
    </location>
</feature>
<accession>A0A8K0EWF5</accession>
<keyword evidence="3" id="KW-0732">Signal</keyword>
<dbReference type="EMBL" id="OV696690">
    <property type="protein sequence ID" value="CAH1265739.1"/>
    <property type="molecule type" value="Genomic_DNA"/>
</dbReference>
<feature type="compositionally biased region" description="Low complexity" evidence="1">
    <location>
        <begin position="281"/>
        <end position="298"/>
    </location>
</feature>
<dbReference type="OrthoDB" id="6381603at2759"/>
<dbReference type="PANTHER" id="PTHR15868:SF0">
    <property type="entry name" value="SIMILAR TO RIKEN CDNA 6430571L13 GENE_ SIMILAR TO G20 PROTEIN"/>
    <property type="match status" value="1"/>
</dbReference>
<evidence type="ECO:0000313" key="4">
    <source>
        <dbReference type="EMBL" id="CAH1265739.1"/>
    </source>
</evidence>
<keyword evidence="2" id="KW-0812">Transmembrane</keyword>
<dbReference type="PANTHER" id="PTHR15868">
    <property type="entry name" value="SIMILAR TO RIKEN CDNA 6430571L13 GENE, SIMILAR TO G20 PROTEIN"/>
    <property type="match status" value="1"/>
</dbReference>
<keyword evidence="2" id="KW-0472">Membrane</keyword>
<name>A0A8K0EWF5_BRALA</name>
<feature type="region of interest" description="Disordered" evidence="1">
    <location>
        <begin position="220"/>
        <end position="241"/>
    </location>
</feature>
<evidence type="ECO:0000256" key="1">
    <source>
        <dbReference type="SAM" id="MobiDB-lite"/>
    </source>
</evidence>
<gene>
    <name evidence="4" type="primary">C3orf18</name>
    <name evidence="4" type="ORF">BLAG_LOCUS19629</name>
</gene>
<dbReference type="AlphaFoldDB" id="A0A8K0EWF5"/>
<protein>
    <submittedName>
        <fullName evidence="4">C3orf18 protein</fullName>
    </submittedName>
</protein>
<dbReference type="InterPro" id="IPR042351">
    <property type="entry name" value="C3orf18-like"/>
</dbReference>
<dbReference type="Proteomes" id="UP000838412">
    <property type="component" value="Chromosome 5"/>
</dbReference>
<proteinExistence type="predicted"/>
<feature type="signal peptide" evidence="3">
    <location>
        <begin position="1"/>
        <end position="21"/>
    </location>
</feature>
<reference evidence="4" key="1">
    <citation type="submission" date="2022-01" db="EMBL/GenBank/DDBJ databases">
        <authorList>
            <person name="Braso-Vives M."/>
        </authorList>
    </citation>
    <scope>NUCLEOTIDE SEQUENCE</scope>
</reference>
<evidence type="ECO:0000256" key="3">
    <source>
        <dbReference type="SAM" id="SignalP"/>
    </source>
</evidence>
<sequence length="411" mass="45142">MNFNCLRDNYLILTLLFLTEGTTEVGRQGNLPTNISGHFQHLPASRENRKTSTLWETRNITEDVVDIGTFYTKNHLQTKLYLPEKVAITSTYSTRISSTALFRESAVLQALHSTSSHISTSVPVYKKHKELKPSQGNFVTPASTEISQTKWATSVASSLDLHKIISEVSSVETNKTVNSLGVVAESPLKTILTLSSQSTVELRPSPTWSPIVAPISISKQTLDPTDTPVPGGRMVQPSTSTPMTLSLSQMLNSTHPAVVPPAQSPFTPTPGLTHPAALHPSTSTHRLDSISSSSLHISPSSIPAAGGTYLETMNITEPTYLPPQPGEHQSTAHIVLVWVFALLGTLLTVLFLVALGFYIRKRRRLEKLRHQLMPLYNFDPSEEGDDWESELLNEVKDTSSLVSDRGKVSWI</sequence>
<evidence type="ECO:0000313" key="5">
    <source>
        <dbReference type="Proteomes" id="UP000838412"/>
    </source>
</evidence>
<keyword evidence="2" id="KW-1133">Transmembrane helix</keyword>
<feature type="transmembrane region" description="Helical" evidence="2">
    <location>
        <begin position="335"/>
        <end position="359"/>
    </location>
</feature>
<evidence type="ECO:0000256" key="2">
    <source>
        <dbReference type="SAM" id="Phobius"/>
    </source>
</evidence>
<organism evidence="4 5">
    <name type="scientific">Branchiostoma lanceolatum</name>
    <name type="common">Common lancelet</name>
    <name type="synonym">Amphioxus lanceolatum</name>
    <dbReference type="NCBI Taxonomy" id="7740"/>
    <lineage>
        <taxon>Eukaryota</taxon>
        <taxon>Metazoa</taxon>
        <taxon>Chordata</taxon>
        <taxon>Cephalochordata</taxon>
        <taxon>Leptocardii</taxon>
        <taxon>Amphioxiformes</taxon>
        <taxon>Branchiostomatidae</taxon>
        <taxon>Branchiostoma</taxon>
    </lineage>
</organism>
<feature type="chain" id="PRO_5035456887" evidence="3">
    <location>
        <begin position="22"/>
        <end position="411"/>
    </location>
</feature>